<evidence type="ECO:0000259" key="1">
    <source>
        <dbReference type="Pfam" id="PF24032"/>
    </source>
</evidence>
<proteinExistence type="predicted"/>
<dbReference type="InterPro" id="IPR056937">
    <property type="entry name" value="YqbQ/XkdQ"/>
</dbReference>
<dbReference type="AlphaFoldDB" id="A0AAX2J8L3"/>
<reference evidence="2 3" key="1">
    <citation type="submission" date="2018-06" db="EMBL/GenBank/DDBJ databases">
        <authorList>
            <consortium name="Pathogen Informatics"/>
            <person name="Doyle S."/>
        </authorList>
    </citation>
    <scope>NUCLEOTIDE SEQUENCE [LARGE SCALE GENOMIC DNA]</scope>
    <source>
        <strain evidence="2 3">NCTC12112</strain>
    </source>
</reference>
<dbReference type="GeneID" id="78455621"/>
<dbReference type="KEGG" id="ful:C4N20_12420"/>
<feature type="domain" description="YqbQ/XkdQ" evidence="1">
    <location>
        <begin position="24"/>
        <end position="311"/>
    </location>
</feature>
<evidence type="ECO:0000313" key="2">
    <source>
        <dbReference type="EMBL" id="SQJ01004.1"/>
    </source>
</evidence>
<evidence type="ECO:0000313" key="3">
    <source>
        <dbReference type="Proteomes" id="UP000249008"/>
    </source>
</evidence>
<protein>
    <recommendedName>
        <fullName evidence="1">YqbQ/XkdQ domain-containing protein</fullName>
    </recommendedName>
</protein>
<organism evidence="2 3">
    <name type="scientific">Fusobacterium ulcerans</name>
    <dbReference type="NCBI Taxonomy" id="861"/>
    <lineage>
        <taxon>Bacteria</taxon>
        <taxon>Fusobacteriati</taxon>
        <taxon>Fusobacteriota</taxon>
        <taxon>Fusobacteriia</taxon>
        <taxon>Fusobacteriales</taxon>
        <taxon>Fusobacteriaceae</taxon>
        <taxon>Fusobacterium</taxon>
    </lineage>
</organism>
<dbReference type="Proteomes" id="UP000249008">
    <property type="component" value="Chromosome 1"/>
</dbReference>
<sequence length="316" mass="35766">MELYLIKEEAVNITDITGGIVLNTSMDTLGASLNFNIARNFNDPNYALAETLEVGDIVILNNSKELFKGVILEITTNKFNRSIKCLDFCFYLNKNKVIKQFDEISASTAIKQVLKEIGADIGEVSNISTSITKIYNSNTIAEIINDILKQANDELGIKYIIEFAEDKFNIVPFRKVNVQFRYKSTSSESLTESILEMKNSIIVTSNEQEEVEILAIAKDEANIERYGSLQEVITVSPDEDEAKVRNIAKTKLKELNKVFRTASLQGFGDDEFKAGRVIELNNQEFFLQGEYLIKNCSHTWVKGEHLVNLEVELYEE</sequence>
<name>A0AAX2J8L3_9FUSO</name>
<dbReference type="Pfam" id="PF24032">
    <property type="entry name" value="YQBQ"/>
    <property type="match status" value="1"/>
</dbReference>
<dbReference type="EMBL" id="LS483487">
    <property type="protein sequence ID" value="SQJ01004.1"/>
    <property type="molecule type" value="Genomic_DNA"/>
</dbReference>
<dbReference type="RefSeq" id="WP_005976828.1">
    <property type="nucleotide sequence ID" value="NZ_BAABXY010000001.1"/>
</dbReference>
<accession>A0AAX2J8L3</accession>
<gene>
    <name evidence="2" type="ORF">NCTC12112_01050</name>
</gene>